<dbReference type="FunFam" id="3.30.70.360:FF:000001">
    <property type="entry name" value="N-acetyldiaminopimelate deacetylase"/>
    <property type="match status" value="1"/>
</dbReference>
<dbReference type="PANTHER" id="PTHR11014">
    <property type="entry name" value="PEPTIDASE M20 FAMILY MEMBER"/>
    <property type="match status" value="1"/>
</dbReference>
<dbReference type="NCBIfam" id="TIGR01891">
    <property type="entry name" value="amidohydrolases"/>
    <property type="match status" value="1"/>
</dbReference>
<gene>
    <name evidence="8" type="ORF">FSB_LOCUS47351</name>
    <name evidence="9" type="ORF">FSB_LOCUS49613</name>
</gene>
<accession>A0A2N9I630</accession>
<feature type="binding site" evidence="5">
    <location>
        <position position="152"/>
    </location>
    <ligand>
        <name>Mn(2+)</name>
        <dbReference type="ChEBI" id="CHEBI:29035"/>
        <label>2</label>
    </ligand>
</feature>
<dbReference type="CDD" id="cd08017">
    <property type="entry name" value="M20_IAA_Hyd"/>
    <property type="match status" value="1"/>
</dbReference>
<dbReference type="GO" id="GO:0009850">
    <property type="term" value="P:auxin metabolic process"/>
    <property type="evidence" value="ECO:0007669"/>
    <property type="project" value="InterPro"/>
</dbReference>
<evidence type="ECO:0000256" key="1">
    <source>
        <dbReference type="ARBA" id="ARBA00006153"/>
    </source>
</evidence>
<dbReference type="Gene3D" id="3.30.70.360">
    <property type="match status" value="1"/>
</dbReference>
<comment type="similarity">
    <text evidence="1">Belongs to the peptidase M20 family.</text>
</comment>
<dbReference type="EMBL" id="OIVN01004827">
    <property type="protein sequence ID" value="SPD19469.1"/>
    <property type="molecule type" value="Genomic_DNA"/>
</dbReference>
<comment type="cofactor">
    <cofactor evidence="5">
        <name>Mn(2+)</name>
        <dbReference type="ChEBI" id="CHEBI:29035"/>
    </cofactor>
    <text evidence="5">The Mn(2+) ion enhances activity.</text>
</comment>
<organism evidence="8">
    <name type="scientific">Fagus sylvatica</name>
    <name type="common">Beechnut</name>
    <dbReference type="NCBI Taxonomy" id="28930"/>
    <lineage>
        <taxon>Eukaryota</taxon>
        <taxon>Viridiplantae</taxon>
        <taxon>Streptophyta</taxon>
        <taxon>Embryophyta</taxon>
        <taxon>Tracheophyta</taxon>
        <taxon>Spermatophyta</taxon>
        <taxon>Magnoliopsida</taxon>
        <taxon>eudicotyledons</taxon>
        <taxon>Gunneridae</taxon>
        <taxon>Pentapetalae</taxon>
        <taxon>rosids</taxon>
        <taxon>fabids</taxon>
        <taxon>Fagales</taxon>
        <taxon>Fagaceae</taxon>
        <taxon>Fagus</taxon>
    </lineage>
</organism>
<dbReference type="Pfam" id="PF07687">
    <property type="entry name" value="M20_dimer"/>
    <property type="match status" value="1"/>
</dbReference>
<keyword evidence="2 6" id="KW-0732">Signal</keyword>
<dbReference type="InterPro" id="IPR002933">
    <property type="entry name" value="Peptidase_M20"/>
</dbReference>
<feature type="domain" description="Peptidase M20 dimerisation" evidence="7">
    <location>
        <begin position="234"/>
        <end position="327"/>
    </location>
</feature>
<dbReference type="SUPFAM" id="SSF55031">
    <property type="entry name" value="Bacterial exopeptidase dimerisation domain"/>
    <property type="match status" value="1"/>
</dbReference>
<dbReference type="Pfam" id="PF01546">
    <property type="entry name" value="Peptidase_M20"/>
    <property type="match status" value="1"/>
</dbReference>
<proteinExistence type="inferred from homology"/>
<evidence type="ECO:0000313" key="9">
    <source>
        <dbReference type="EMBL" id="SPD21731.1"/>
    </source>
</evidence>
<dbReference type="GO" id="GO:0005783">
    <property type="term" value="C:endoplasmic reticulum"/>
    <property type="evidence" value="ECO:0007669"/>
    <property type="project" value="TreeGrafter"/>
</dbReference>
<keyword evidence="5" id="KW-0479">Metal-binding</keyword>
<evidence type="ECO:0000256" key="5">
    <source>
        <dbReference type="PIRSR" id="PIRSR005962-1"/>
    </source>
</evidence>
<dbReference type="GO" id="GO:0046872">
    <property type="term" value="F:metal ion binding"/>
    <property type="evidence" value="ECO:0007669"/>
    <property type="project" value="UniProtKB-KW"/>
</dbReference>
<name>A0A2N9I630_FAGSY</name>
<feature type="binding site" evidence="5">
    <location>
        <position position="210"/>
    </location>
    <ligand>
        <name>Mn(2+)</name>
        <dbReference type="ChEBI" id="CHEBI:29035"/>
        <label>2</label>
    </ligand>
</feature>
<dbReference type="AlphaFoldDB" id="A0A2N9I630"/>
<feature type="signal peptide" evidence="6">
    <location>
        <begin position="1"/>
        <end position="22"/>
    </location>
</feature>
<dbReference type="EMBL" id="OIVN01005279">
    <property type="protein sequence ID" value="SPD21731.1"/>
    <property type="molecule type" value="Genomic_DNA"/>
</dbReference>
<evidence type="ECO:0000259" key="7">
    <source>
        <dbReference type="Pfam" id="PF07687"/>
    </source>
</evidence>
<feature type="chain" id="PRO_5015084710" description="Peptidase M20 dimerisation domain-containing protein" evidence="6">
    <location>
        <begin position="23"/>
        <end position="461"/>
    </location>
</feature>
<dbReference type="GO" id="GO:0010179">
    <property type="term" value="F:IAA-Ala conjugate hydrolase activity"/>
    <property type="evidence" value="ECO:0007669"/>
    <property type="project" value="TreeGrafter"/>
</dbReference>
<dbReference type="SUPFAM" id="SSF53187">
    <property type="entry name" value="Zn-dependent exopeptidases"/>
    <property type="match status" value="1"/>
</dbReference>
<dbReference type="InterPro" id="IPR036264">
    <property type="entry name" value="Bact_exopeptidase_dim_dom"/>
</dbReference>
<keyword evidence="4 5" id="KW-0464">Manganese</keyword>
<sequence>MLKLRERVMMLLFLVMILFTDSKMFWRESDMSWALEEAGYGSELELLSKVLLESARKPEFFEWMRGLRRRIHEYPELGFEEHRTSELIRTELDTMGVKYKWPVAKTGLVASIGSGEKPVFALRADMDALPLQELVDWDHKSKIKGKMHACGHDSHVAMLLGAAKLLQSKRDELKGTVKLVFQPGEEGYAGAYHMLQDVVLNDIDAILSIHVLPSFPTGVIASSPGPILAGVGLFSATIQGKGGHAACPYETRDSILASAFSILALQQIVSRETNPLETRVVSVGFINGGEANNVIPETVKFGGTYRSLNTEGLSYIKERIKEVIEIQAAVHRCSATVDFMEERHMPHPVMVNDEALYEHVKKVGETLLGKPNVQLLPVTMGAEDFSFFSKKTSAAIFVVGIKNETLKSGHPLHSPYFFIDEEALPIGAALNAAVATSYLNNHVVETSKKHGFVSTTPNDEL</sequence>
<keyword evidence="3" id="KW-0378">Hydrolase</keyword>
<dbReference type="PANTHER" id="PTHR11014:SF108">
    <property type="entry name" value="IAA-AMINO ACID HYDROLASE ILR1"/>
    <property type="match status" value="1"/>
</dbReference>
<feature type="binding site" evidence="5">
    <location>
        <position position="186"/>
    </location>
    <ligand>
        <name>Mn(2+)</name>
        <dbReference type="ChEBI" id="CHEBI:29035"/>
        <label>2</label>
    </ligand>
</feature>
<dbReference type="InterPro" id="IPR017439">
    <property type="entry name" value="Amidohydrolase"/>
</dbReference>
<evidence type="ECO:0000256" key="2">
    <source>
        <dbReference type="ARBA" id="ARBA00022729"/>
    </source>
</evidence>
<feature type="binding site" evidence="5">
    <location>
        <position position="413"/>
    </location>
    <ligand>
        <name>Mn(2+)</name>
        <dbReference type="ChEBI" id="CHEBI:29035"/>
        <label>2</label>
    </ligand>
</feature>
<protein>
    <recommendedName>
        <fullName evidence="7">Peptidase M20 dimerisation domain-containing protein</fullName>
    </recommendedName>
</protein>
<feature type="binding site" evidence="5">
    <location>
        <position position="150"/>
    </location>
    <ligand>
        <name>Mn(2+)</name>
        <dbReference type="ChEBI" id="CHEBI:29035"/>
        <label>2</label>
    </ligand>
</feature>
<dbReference type="InterPro" id="IPR044757">
    <property type="entry name" value="ILR1-like_Hyd"/>
</dbReference>
<reference evidence="8" key="1">
    <citation type="submission" date="2018-02" db="EMBL/GenBank/DDBJ databases">
        <authorList>
            <person name="Cohen D.B."/>
            <person name="Kent A.D."/>
        </authorList>
    </citation>
    <scope>NUCLEOTIDE SEQUENCE</scope>
</reference>
<dbReference type="InterPro" id="IPR011650">
    <property type="entry name" value="Peptidase_M20_dimer"/>
</dbReference>
<evidence type="ECO:0000256" key="3">
    <source>
        <dbReference type="ARBA" id="ARBA00022801"/>
    </source>
</evidence>
<evidence type="ECO:0000256" key="6">
    <source>
        <dbReference type="SAM" id="SignalP"/>
    </source>
</evidence>
<dbReference type="PIRSF" id="PIRSF005962">
    <property type="entry name" value="Pept_M20D_amidohydro"/>
    <property type="match status" value="1"/>
</dbReference>
<evidence type="ECO:0000313" key="8">
    <source>
        <dbReference type="EMBL" id="SPD19469.1"/>
    </source>
</evidence>
<dbReference type="Gene3D" id="3.40.630.10">
    <property type="entry name" value="Zn peptidases"/>
    <property type="match status" value="1"/>
</dbReference>
<evidence type="ECO:0000256" key="4">
    <source>
        <dbReference type="ARBA" id="ARBA00023211"/>
    </source>
</evidence>